<dbReference type="Gene3D" id="3.90.1300.10">
    <property type="entry name" value="Amidase signature (AS) domain"/>
    <property type="match status" value="1"/>
</dbReference>
<comment type="caution">
    <text evidence="2">The sequence shown here is derived from an EMBL/GenBank/DDBJ whole genome shotgun (WGS) entry which is preliminary data.</text>
</comment>
<dbReference type="SUPFAM" id="SSF75304">
    <property type="entry name" value="Amidase signature (AS) enzymes"/>
    <property type="match status" value="1"/>
</dbReference>
<evidence type="ECO:0000259" key="1">
    <source>
        <dbReference type="Pfam" id="PF01425"/>
    </source>
</evidence>
<evidence type="ECO:0000313" key="2">
    <source>
        <dbReference type="EMBL" id="ORM72574.1"/>
    </source>
</evidence>
<dbReference type="AlphaFoldDB" id="A0A1X1D7C4"/>
<dbReference type="InterPro" id="IPR036928">
    <property type="entry name" value="AS_sf"/>
</dbReference>
<dbReference type="Proteomes" id="UP000193104">
    <property type="component" value="Unassembled WGS sequence"/>
</dbReference>
<dbReference type="PANTHER" id="PTHR42678">
    <property type="entry name" value="AMIDASE"/>
    <property type="match status" value="1"/>
</dbReference>
<dbReference type="RefSeq" id="WP_128601841.1">
    <property type="nucleotide sequence ID" value="NZ_MLFS01000038.1"/>
</dbReference>
<reference evidence="2 3" key="1">
    <citation type="journal article" date="2017" name="Antonie Van Leeuwenhoek">
        <title>Phylogenomic resolution of the bacterial genus Pantoea and its relationship with Erwinia and Tatumella.</title>
        <authorList>
            <person name="Palmer M."/>
            <person name="Steenkamp E.T."/>
            <person name="Coetzee M.P."/>
            <person name="Chan W.Y."/>
            <person name="van Zyl E."/>
            <person name="De Maayer P."/>
            <person name="Coutinho T.A."/>
            <person name="Blom J."/>
            <person name="Smits T.H."/>
            <person name="Duffy B."/>
            <person name="Venter S.N."/>
        </authorList>
    </citation>
    <scope>NUCLEOTIDE SEQUENCE [LARGE SCALE GENOMIC DNA]</scope>
    <source>
        <strain evidence="2 3">LMG 26277</strain>
    </source>
</reference>
<dbReference type="EMBL" id="MLFS01000038">
    <property type="protein sequence ID" value="ORM72574.1"/>
    <property type="molecule type" value="Genomic_DNA"/>
</dbReference>
<organism evidence="2 3">
    <name type="scientific">Pantoea wallisii</name>
    <dbReference type="NCBI Taxonomy" id="1076551"/>
    <lineage>
        <taxon>Bacteria</taxon>
        <taxon>Pseudomonadati</taxon>
        <taxon>Pseudomonadota</taxon>
        <taxon>Gammaproteobacteria</taxon>
        <taxon>Enterobacterales</taxon>
        <taxon>Erwiniaceae</taxon>
        <taxon>Pantoea</taxon>
    </lineage>
</organism>
<dbReference type="Pfam" id="PF01425">
    <property type="entry name" value="Amidase"/>
    <property type="match status" value="1"/>
</dbReference>
<sequence>MTDITSLLSNGSARAIGEAIAAGQITSYAATQWYLARIEQISGGESGLNCVRTLSQPALEEAQRADEERAAGRIRGPLHGVPWLVKDNVFTTDGSYCSAGAKALETFIPPYEATIVARLREAGAVLLGKTNLTEFADFVSDVMPAEFSGAGGVVRHPLGSSYGRGQGSSVGSAAAVAAGLCAFAIGSETQNSLQTPAIYSSIVGFKPTPGCVSRHGLIPLVPSQDSPGPLTRTVEDAALVLNAIAGADMNDTATLVKVTARDIPEKALHGVRIGIPRRAVADNVMTESRQHAFNKTLRLLAEAGAVIVDPCDFREADQLDAVRSCVFRTEFRESLNLLLARLTPCGMESLDDILRWNSDNPEAIPYGQSLLEATRQAPDIGSAQYRQDRLRDIRLSLQEGILAALADGNADILLSPMSAAAKCTGKAGAPVIAIPVGKDDDGLPFGITLYAAPGEDWAVLQIASEIERVVGQRILSPLTGG</sequence>
<name>A0A1X1D7C4_9GAMM</name>
<keyword evidence="3" id="KW-1185">Reference proteome</keyword>
<evidence type="ECO:0000313" key="3">
    <source>
        <dbReference type="Proteomes" id="UP000193104"/>
    </source>
</evidence>
<dbReference type="PANTHER" id="PTHR42678:SF34">
    <property type="entry name" value="OS04G0183300 PROTEIN"/>
    <property type="match status" value="1"/>
</dbReference>
<dbReference type="InterPro" id="IPR023631">
    <property type="entry name" value="Amidase_dom"/>
</dbReference>
<protein>
    <recommendedName>
        <fullName evidence="1">Amidase domain-containing protein</fullName>
    </recommendedName>
</protein>
<accession>A0A1X1D7C4</accession>
<dbReference type="STRING" id="1076551.HA48_13685"/>
<dbReference type="OrthoDB" id="9811471at2"/>
<gene>
    <name evidence="2" type="ORF">HA48_13685</name>
</gene>
<feature type="domain" description="Amidase" evidence="1">
    <location>
        <begin position="31"/>
        <end position="421"/>
    </location>
</feature>
<proteinExistence type="predicted"/>